<accession>A0ABV1HB41</accession>
<evidence type="ECO:0000256" key="1">
    <source>
        <dbReference type="ARBA" id="ARBA00023125"/>
    </source>
</evidence>
<proteinExistence type="predicted"/>
<keyword evidence="4" id="KW-1185">Reference proteome</keyword>
<name>A0ABV1HB41_9FIRM</name>
<organism evidence="3 4">
    <name type="scientific">Maccoyibacter intestinihominis</name>
    <dbReference type="NCBI Taxonomy" id="3133499"/>
    <lineage>
        <taxon>Bacteria</taxon>
        <taxon>Bacillati</taxon>
        <taxon>Bacillota</taxon>
        <taxon>Clostridia</taxon>
        <taxon>Lachnospirales</taxon>
        <taxon>Lachnospiraceae</taxon>
        <taxon>Maccoyibacter</taxon>
    </lineage>
</organism>
<dbReference type="CDD" id="cd00093">
    <property type="entry name" value="HTH_XRE"/>
    <property type="match status" value="1"/>
</dbReference>
<dbReference type="EMBL" id="JBBMEX010000002">
    <property type="protein sequence ID" value="MEQ2556690.1"/>
    <property type="molecule type" value="Genomic_DNA"/>
</dbReference>
<gene>
    <name evidence="3" type="ORF">WMO43_02180</name>
</gene>
<reference evidence="3 4" key="1">
    <citation type="submission" date="2024-03" db="EMBL/GenBank/DDBJ databases">
        <title>Human intestinal bacterial collection.</title>
        <authorList>
            <person name="Pauvert C."/>
            <person name="Hitch T.C.A."/>
            <person name="Clavel T."/>
        </authorList>
    </citation>
    <scope>NUCLEOTIDE SEQUENCE [LARGE SCALE GENOMIC DNA]</scope>
    <source>
        <strain evidence="3 4">CLA-AA-H185</strain>
    </source>
</reference>
<protein>
    <submittedName>
        <fullName evidence="3">Helix-turn-helix transcriptional regulator</fullName>
    </submittedName>
</protein>
<dbReference type="SMART" id="SM00530">
    <property type="entry name" value="HTH_XRE"/>
    <property type="match status" value="1"/>
</dbReference>
<evidence type="ECO:0000313" key="4">
    <source>
        <dbReference type="Proteomes" id="UP001454489"/>
    </source>
</evidence>
<keyword evidence="1" id="KW-0238">DNA-binding</keyword>
<dbReference type="PANTHER" id="PTHR46797:SF1">
    <property type="entry name" value="METHYLPHOSPHONATE SYNTHASE"/>
    <property type="match status" value="1"/>
</dbReference>
<dbReference type="InterPro" id="IPR001387">
    <property type="entry name" value="Cro/C1-type_HTH"/>
</dbReference>
<dbReference type="Gene3D" id="1.10.260.40">
    <property type="entry name" value="lambda repressor-like DNA-binding domains"/>
    <property type="match status" value="1"/>
</dbReference>
<evidence type="ECO:0000259" key="2">
    <source>
        <dbReference type="PROSITE" id="PS50943"/>
    </source>
</evidence>
<dbReference type="Pfam" id="PF13443">
    <property type="entry name" value="HTH_26"/>
    <property type="match status" value="1"/>
</dbReference>
<dbReference type="InterPro" id="IPR050807">
    <property type="entry name" value="TransReg_Diox_bact_type"/>
</dbReference>
<sequence>MKILLGEIMFEKNITYPELARLSGVSRSTLHRMANGQKTNSIEHLEQIAKALNMRISDLYESDWK</sequence>
<dbReference type="RefSeq" id="WP_353529695.1">
    <property type="nucleotide sequence ID" value="NZ_JBBMEX010000002.1"/>
</dbReference>
<evidence type="ECO:0000313" key="3">
    <source>
        <dbReference type="EMBL" id="MEQ2556690.1"/>
    </source>
</evidence>
<dbReference type="Proteomes" id="UP001454489">
    <property type="component" value="Unassembled WGS sequence"/>
</dbReference>
<dbReference type="PANTHER" id="PTHR46797">
    <property type="entry name" value="HTH-TYPE TRANSCRIPTIONAL REGULATOR"/>
    <property type="match status" value="1"/>
</dbReference>
<dbReference type="InterPro" id="IPR010982">
    <property type="entry name" value="Lambda_DNA-bd_dom_sf"/>
</dbReference>
<feature type="domain" description="HTH cro/C1-type" evidence="2">
    <location>
        <begin position="11"/>
        <end position="59"/>
    </location>
</feature>
<comment type="caution">
    <text evidence="3">The sequence shown here is derived from an EMBL/GenBank/DDBJ whole genome shotgun (WGS) entry which is preliminary data.</text>
</comment>
<dbReference type="PROSITE" id="PS50943">
    <property type="entry name" value="HTH_CROC1"/>
    <property type="match status" value="1"/>
</dbReference>
<dbReference type="SUPFAM" id="SSF47413">
    <property type="entry name" value="lambda repressor-like DNA-binding domains"/>
    <property type="match status" value="1"/>
</dbReference>